<comment type="caution">
    <text evidence="2">The sequence shown here is derived from an EMBL/GenBank/DDBJ whole genome shotgun (WGS) entry which is preliminary data.</text>
</comment>
<dbReference type="AlphaFoldDB" id="S7TPJ8"/>
<dbReference type="InterPro" id="IPR004323">
    <property type="entry name" value="Ion_tolerance_CutA"/>
</dbReference>
<dbReference type="PANTHER" id="PTHR23419">
    <property type="entry name" value="DIVALENT CATION TOLERANCE CUTA-RELATED"/>
    <property type="match status" value="1"/>
</dbReference>
<accession>S7TPJ8</accession>
<sequence length="105" mass="11892">MMSDYCLVTVACATRADAEGLAAGILEKRLAACVQLSEITSFYEWKGVLHKDPEVLMLIKTRRDLYPMLESHISRHHSYEVPEIVQIPIENGLAAYLGWIDEVTR</sequence>
<dbReference type="Proteomes" id="UP000014977">
    <property type="component" value="Unassembled WGS sequence"/>
</dbReference>
<dbReference type="InterPro" id="IPR015867">
    <property type="entry name" value="N-reg_PII/ATP_PRibTrfase_C"/>
</dbReference>
<dbReference type="Pfam" id="PF03091">
    <property type="entry name" value="CutA1"/>
    <property type="match status" value="1"/>
</dbReference>
<name>S7TPJ8_DESML</name>
<dbReference type="GO" id="GO:0005507">
    <property type="term" value="F:copper ion binding"/>
    <property type="evidence" value="ECO:0007669"/>
    <property type="project" value="TreeGrafter"/>
</dbReference>
<gene>
    <name evidence="2" type="ORF">dsmv_2808</name>
</gene>
<dbReference type="Gene3D" id="3.30.70.120">
    <property type="match status" value="1"/>
</dbReference>
<organism evidence="2 3">
    <name type="scientific">Desulfococcus multivorans DSM 2059</name>
    <dbReference type="NCBI Taxonomy" id="1121405"/>
    <lineage>
        <taxon>Bacteria</taxon>
        <taxon>Pseudomonadati</taxon>
        <taxon>Thermodesulfobacteriota</taxon>
        <taxon>Desulfobacteria</taxon>
        <taxon>Desulfobacterales</taxon>
        <taxon>Desulfococcaceae</taxon>
        <taxon>Desulfococcus</taxon>
    </lineage>
</organism>
<evidence type="ECO:0000313" key="2">
    <source>
        <dbReference type="EMBL" id="EPR39152.1"/>
    </source>
</evidence>
<dbReference type="PANTHER" id="PTHR23419:SF8">
    <property type="entry name" value="FI09726P"/>
    <property type="match status" value="1"/>
</dbReference>
<dbReference type="RefSeq" id="WP_020877565.1">
    <property type="nucleotide sequence ID" value="NZ_ATHJ01000092.1"/>
</dbReference>
<dbReference type="EMBL" id="ATHJ01000092">
    <property type="protein sequence ID" value="EPR39152.1"/>
    <property type="molecule type" value="Genomic_DNA"/>
</dbReference>
<dbReference type="eggNOG" id="COG1324">
    <property type="taxonomic scope" value="Bacteria"/>
</dbReference>
<keyword evidence="3" id="KW-1185">Reference proteome</keyword>
<evidence type="ECO:0000313" key="3">
    <source>
        <dbReference type="Proteomes" id="UP000014977"/>
    </source>
</evidence>
<dbReference type="GO" id="GO:0010038">
    <property type="term" value="P:response to metal ion"/>
    <property type="evidence" value="ECO:0007669"/>
    <property type="project" value="InterPro"/>
</dbReference>
<dbReference type="SUPFAM" id="SSF54913">
    <property type="entry name" value="GlnB-like"/>
    <property type="match status" value="1"/>
</dbReference>
<proteinExistence type="inferred from homology"/>
<protein>
    <submittedName>
        <fullName evidence="2">CutA1 divalent ion tolerance protein</fullName>
    </submittedName>
</protein>
<comment type="similarity">
    <text evidence="1">Belongs to the CutA family.</text>
</comment>
<dbReference type="STRING" id="897.B2D07_10820"/>
<reference evidence="2 3" key="1">
    <citation type="journal article" date="2013" name="Genome Announc.">
        <title>Draft genome sequences for three mercury-methylating, sulfate-reducing bacteria.</title>
        <authorList>
            <person name="Brown S.D."/>
            <person name="Hurt R.A.Jr."/>
            <person name="Gilmour C.C."/>
            <person name="Elias D.A."/>
        </authorList>
    </citation>
    <scope>NUCLEOTIDE SEQUENCE [LARGE SCALE GENOMIC DNA]</scope>
    <source>
        <strain evidence="2 3">DSM 2059</strain>
    </source>
</reference>
<evidence type="ECO:0000256" key="1">
    <source>
        <dbReference type="ARBA" id="ARBA00010169"/>
    </source>
</evidence>
<dbReference type="InterPro" id="IPR011322">
    <property type="entry name" value="N-reg_PII-like_a/b"/>
</dbReference>